<proteinExistence type="inferred from homology"/>
<evidence type="ECO:0000256" key="3">
    <source>
        <dbReference type="ARBA" id="ARBA00023295"/>
    </source>
</evidence>
<evidence type="ECO:0000256" key="1">
    <source>
        <dbReference type="ARBA" id="ARBA00005336"/>
    </source>
</evidence>
<dbReference type="InterPro" id="IPR001764">
    <property type="entry name" value="Glyco_hydro_3_N"/>
</dbReference>
<gene>
    <name evidence="5" type="ORF">C0029_14105</name>
</gene>
<dbReference type="InterPro" id="IPR036881">
    <property type="entry name" value="Glyco_hydro_3_C_sf"/>
</dbReference>
<dbReference type="GO" id="GO:0009254">
    <property type="term" value="P:peptidoglycan turnover"/>
    <property type="evidence" value="ECO:0007669"/>
    <property type="project" value="TreeGrafter"/>
</dbReference>
<dbReference type="InterPro" id="IPR050226">
    <property type="entry name" value="NagZ_Beta-hexosaminidase"/>
</dbReference>
<dbReference type="InterPro" id="IPR036962">
    <property type="entry name" value="Glyco_hydro_3_N_sf"/>
</dbReference>
<dbReference type="SUPFAM" id="SSF51445">
    <property type="entry name" value="(Trans)glycosidases"/>
    <property type="match status" value="1"/>
</dbReference>
<dbReference type="RefSeq" id="WP_084198487.1">
    <property type="nucleotide sequence ID" value="NZ_BMYL01000003.1"/>
</dbReference>
<dbReference type="PROSITE" id="PS00775">
    <property type="entry name" value="GLYCOSYL_HYDROL_F3"/>
    <property type="match status" value="1"/>
</dbReference>
<feature type="domain" description="Glycoside hydrolase family 3 N-terminal" evidence="4">
    <location>
        <begin position="39"/>
        <end position="355"/>
    </location>
</feature>
<accession>A0AAP8MDE8</accession>
<dbReference type="GO" id="GO:0004553">
    <property type="term" value="F:hydrolase activity, hydrolyzing O-glycosyl compounds"/>
    <property type="evidence" value="ECO:0007669"/>
    <property type="project" value="InterPro"/>
</dbReference>
<dbReference type="Pfam" id="PF00933">
    <property type="entry name" value="Glyco_hydro_3"/>
    <property type="match status" value="1"/>
</dbReference>
<dbReference type="PANTHER" id="PTHR30480:SF16">
    <property type="entry name" value="GLYCOSIDE HYDROLASE FAMILY 3 DOMAIN PROTEIN"/>
    <property type="match status" value="1"/>
</dbReference>
<keyword evidence="3" id="KW-0326">Glycosidase</keyword>
<evidence type="ECO:0000256" key="2">
    <source>
        <dbReference type="ARBA" id="ARBA00022801"/>
    </source>
</evidence>
<dbReference type="GO" id="GO:0005975">
    <property type="term" value="P:carbohydrate metabolic process"/>
    <property type="evidence" value="ECO:0007669"/>
    <property type="project" value="InterPro"/>
</dbReference>
<dbReference type="PANTHER" id="PTHR30480">
    <property type="entry name" value="BETA-HEXOSAMINIDASE-RELATED"/>
    <property type="match status" value="1"/>
</dbReference>
<dbReference type="Proteomes" id="UP000235162">
    <property type="component" value="Unassembled WGS sequence"/>
</dbReference>
<comment type="similarity">
    <text evidence="1">Belongs to the glycosyl hydrolase 3 family.</text>
</comment>
<dbReference type="KEGG" id="hja:BST95_05555"/>
<dbReference type="Gene3D" id="3.20.20.300">
    <property type="entry name" value="Glycoside hydrolase, family 3, N-terminal domain"/>
    <property type="match status" value="1"/>
</dbReference>
<dbReference type="Gene3D" id="3.40.50.1700">
    <property type="entry name" value="Glycoside hydrolase family 3 C-terminal domain"/>
    <property type="match status" value="1"/>
</dbReference>
<dbReference type="EMBL" id="PKUR01000003">
    <property type="protein sequence ID" value="PLW85731.1"/>
    <property type="molecule type" value="Genomic_DNA"/>
</dbReference>
<sequence>MTATANISIEQCVALKLMVDIRLYDSGDGAQPVLNLPAALADGLARLQPGGVIVFRENLASTSQVRELTDELRACISPELLIGIDQEGGRVTRLPRGQCTSFSGNMALAACPEGDRISLARDMAVAQGEELRALGINCNFVPSLDVNSNPANPVIHVRAFSDDPALVAELGAAVTAGIQSVGVAASLKHFPGHGDTSQDSHTGLPRVDRTCAQAQAMDLAPFASVIDTTTPAMVMTAHIQYPALDNSVLLGTDIVRPATLSRTILTDVLRYKLGFAGVVITDAMDMRAISAILTPQAAVLEAFRAGVDIALMPMLLRDAQSLAAMFTLVDDIAAAVRSGELDERELRESAERVLALRHAYPIAPHSAEPAVIGSASHRKLEQRIAASSITLLQGDGVLGPEVGAVHLLLPGDSTARALAAALQAANPDLAISWQSLENFDLDAERRQLAACDAYVVGVSEPAISAVVAGGAEDLPNLPDLQSATVVKALLAGAQDKQRIVAMLYSPYRAAEFFGCADSILATYGGAAEGFGGAPGPAYVALAKVLAGEAVAPGTLPVTL</sequence>
<reference evidence="5 6" key="1">
    <citation type="submission" date="2018-01" db="EMBL/GenBank/DDBJ databases">
        <title>The draft genome sequence of Halioglobus japonicus S1-36.</title>
        <authorList>
            <person name="Du Z.-J."/>
            <person name="Shi M.-J."/>
        </authorList>
    </citation>
    <scope>NUCLEOTIDE SEQUENCE [LARGE SCALE GENOMIC DNA]</scope>
    <source>
        <strain evidence="5 6">S1-36</strain>
    </source>
</reference>
<dbReference type="AlphaFoldDB" id="A0AAP8MDE8"/>
<organism evidence="5 6">
    <name type="scientific">Halioglobus japonicus</name>
    <dbReference type="NCBI Taxonomy" id="930805"/>
    <lineage>
        <taxon>Bacteria</taxon>
        <taxon>Pseudomonadati</taxon>
        <taxon>Pseudomonadota</taxon>
        <taxon>Gammaproteobacteria</taxon>
        <taxon>Cellvibrionales</taxon>
        <taxon>Halieaceae</taxon>
        <taxon>Halioglobus</taxon>
    </lineage>
</organism>
<evidence type="ECO:0000259" key="4">
    <source>
        <dbReference type="Pfam" id="PF00933"/>
    </source>
</evidence>
<keyword evidence="2 5" id="KW-0378">Hydrolase</keyword>
<keyword evidence="6" id="KW-1185">Reference proteome</keyword>
<dbReference type="InterPro" id="IPR017853">
    <property type="entry name" value="GH"/>
</dbReference>
<evidence type="ECO:0000313" key="6">
    <source>
        <dbReference type="Proteomes" id="UP000235162"/>
    </source>
</evidence>
<comment type="caution">
    <text evidence="5">The sequence shown here is derived from an EMBL/GenBank/DDBJ whole genome shotgun (WGS) entry which is preliminary data.</text>
</comment>
<evidence type="ECO:0000313" key="5">
    <source>
        <dbReference type="EMBL" id="PLW85731.1"/>
    </source>
</evidence>
<protein>
    <submittedName>
        <fullName evidence="5">Glycoside hydrolase family 3 protein</fullName>
    </submittedName>
</protein>
<dbReference type="InterPro" id="IPR019800">
    <property type="entry name" value="Glyco_hydro_3_AS"/>
</dbReference>
<name>A0AAP8MDE8_9GAMM</name>